<dbReference type="InterPro" id="IPR056884">
    <property type="entry name" value="NPHP3-like_N"/>
</dbReference>
<dbReference type="AlphaFoldDB" id="A0AAD4HUJ5"/>
<dbReference type="InterPro" id="IPR027417">
    <property type="entry name" value="P-loop_NTPase"/>
</dbReference>
<dbReference type="InterPro" id="IPR035994">
    <property type="entry name" value="Nucleoside_phosphorylase_sf"/>
</dbReference>
<comment type="caution">
    <text evidence="3">The sequence shown here is derived from an EMBL/GenBank/DDBJ whole genome shotgun (WGS) entry which is preliminary data.</text>
</comment>
<dbReference type="GO" id="GO:0003824">
    <property type="term" value="F:catalytic activity"/>
    <property type="evidence" value="ECO:0007669"/>
    <property type="project" value="InterPro"/>
</dbReference>
<dbReference type="EMBL" id="JAHCVI010000006">
    <property type="protein sequence ID" value="KAG7284432.1"/>
    <property type="molecule type" value="Genomic_DNA"/>
</dbReference>
<evidence type="ECO:0000313" key="3">
    <source>
        <dbReference type="EMBL" id="KAG7284432.1"/>
    </source>
</evidence>
<dbReference type="Gene3D" id="3.40.50.1580">
    <property type="entry name" value="Nucleoside phosphorylase domain"/>
    <property type="match status" value="1"/>
</dbReference>
<evidence type="ECO:0000256" key="1">
    <source>
        <dbReference type="ARBA" id="ARBA00022737"/>
    </source>
</evidence>
<dbReference type="PANTHER" id="PTHR46082:SF6">
    <property type="entry name" value="AAA+ ATPASE DOMAIN-CONTAINING PROTEIN-RELATED"/>
    <property type="match status" value="1"/>
</dbReference>
<sequence>MSSRWQLTGRVGNHDVVLALLPNTGKAAAAGGAASFRSSYPNLKVALLVGICGGAPSANAGNVELLLGDVVISQMILQHDFGRQYHDKLVPKDSADDSFGRPNKDIRGLIAILQTEFGKERLRESAARHLVRLQETAIRKQLCCDYGYPGCAEDKLFASTYRHKHRGPRSCALCHEEIPSYCPQAASASCAELGCDESHLVPRKRLERKTDLSLEAAQSPQIFVGRIASGDAVMKSSEHRDRIAKEHNILAFETEGAGVWDEIPCIVIKGICNYADSHDSKAWQSFAAATAAAVAKALLERYTRTEIRRSPSIHETSLNVRTRKCLEDLRETDPELDKTRIEQTKGGLLVDSYHWIVEHPDFLQWCGDGQTHLLWIRGDPGKGKTMLLCGIIDELKKSAGDTHLLTFFFCQATDLRLNSATAVLRGLIYLFADQLPPLCGHVLKKYDSAGSRLFEDVNTWVALSEILTNILHDPRLPSTYIVIDALDQCMADLPLLLDFIVKQAPVSSRVKWIVSSRNWPSIEEHFHLVPQKVMLCLELNEESVSSAVAKYINFKVGQLAPVKKYDDKTRDAVQRHLSLNAEGTFLWVASVCQELAKSPGWKTQRKLTVFPPGLNALYKRMMDRICNLEDNEDATICKHILAIVSVVYRPITLDELAALVDALDDVRGNYEALADIVGLLCSFLTLRERTVFFIHQSAKDFLLEEAGNVIFPSGIQHVHYTIFSQSLRVMSRTLNRDIYGLRAPKSSIEEIKKPDPDPLAAVRYSCTYWGKHLGDCDPWKNAKVDLQDGGSIDTFLREKYLNWIEALGILKSLSEGVASMVALDGLLEVSSLQNSQVQQSR</sequence>
<reference evidence="3" key="1">
    <citation type="submission" date="2023-02" db="EMBL/GenBank/DDBJ databases">
        <authorList>
            <person name="Palmer J.M."/>
        </authorList>
    </citation>
    <scope>NUCLEOTIDE SEQUENCE</scope>
    <source>
        <strain evidence="3">FW57</strain>
    </source>
</reference>
<gene>
    <name evidence="3" type="ORF">NEMBOFW57_010805</name>
</gene>
<keyword evidence="1" id="KW-0677">Repeat</keyword>
<dbReference type="Pfam" id="PF24883">
    <property type="entry name" value="NPHP3_N"/>
    <property type="match status" value="1"/>
</dbReference>
<dbReference type="SUPFAM" id="SSF53167">
    <property type="entry name" value="Purine and uridine phosphorylases"/>
    <property type="match status" value="1"/>
</dbReference>
<dbReference type="InterPro" id="IPR053137">
    <property type="entry name" value="NLR-like"/>
</dbReference>
<dbReference type="Proteomes" id="UP001197093">
    <property type="component" value="Unassembled WGS sequence"/>
</dbReference>
<dbReference type="GO" id="GO:0009116">
    <property type="term" value="P:nucleoside metabolic process"/>
    <property type="evidence" value="ECO:0007669"/>
    <property type="project" value="InterPro"/>
</dbReference>
<name>A0AAD4HUJ5_9PEZI</name>
<dbReference type="PANTHER" id="PTHR46082">
    <property type="entry name" value="ATP/GTP-BINDING PROTEIN-RELATED"/>
    <property type="match status" value="1"/>
</dbReference>
<accession>A0AAD4HUJ5</accession>
<proteinExistence type="predicted"/>
<organism evidence="3 4">
    <name type="scientific">Staphylotrichum longicolle</name>
    <dbReference type="NCBI Taxonomy" id="669026"/>
    <lineage>
        <taxon>Eukaryota</taxon>
        <taxon>Fungi</taxon>
        <taxon>Dikarya</taxon>
        <taxon>Ascomycota</taxon>
        <taxon>Pezizomycotina</taxon>
        <taxon>Sordariomycetes</taxon>
        <taxon>Sordariomycetidae</taxon>
        <taxon>Sordariales</taxon>
        <taxon>Chaetomiaceae</taxon>
        <taxon>Staphylotrichum</taxon>
    </lineage>
</organism>
<dbReference type="InterPro" id="IPR007111">
    <property type="entry name" value="NACHT_NTPase"/>
</dbReference>
<keyword evidence="4" id="KW-1185">Reference proteome</keyword>
<dbReference type="InterPro" id="IPR054471">
    <property type="entry name" value="GPIID_WHD"/>
</dbReference>
<protein>
    <recommendedName>
        <fullName evidence="2">NACHT domain-containing protein</fullName>
    </recommendedName>
</protein>
<dbReference type="PROSITE" id="PS50837">
    <property type="entry name" value="NACHT"/>
    <property type="match status" value="1"/>
</dbReference>
<evidence type="ECO:0000259" key="2">
    <source>
        <dbReference type="PROSITE" id="PS50837"/>
    </source>
</evidence>
<feature type="domain" description="NACHT" evidence="2">
    <location>
        <begin position="372"/>
        <end position="593"/>
    </location>
</feature>
<evidence type="ECO:0000313" key="4">
    <source>
        <dbReference type="Proteomes" id="UP001197093"/>
    </source>
</evidence>
<dbReference type="SUPFAM" id="SSF52540">
    <property type="entry name" value="P-loop containing nucleoside triphosphate hydrolases"/>
    <property type="match status" value="1"/>
</dbReference>
<dbReference type="Gene3D" id="3.40.50.300">
    <property type="entry name" value="P-loop containing nucleotide triphosphate hydrolases"/>
    <property type="match status" value="1"/>
</dbReference>
<dbReference type="Pfam" id="PF22939">
    <property type="entry name" value="WHD_GPIID"/>
    <property type="match status" value="1"/>
</dbReference>